<dbReference type="AlphaFoldDB" id="A0A9X2S0N2"/>
<dbReference type="EMBL" id="JANKBY010000033">
    <property type="protein sequence ID" value="MCR1822060.1"/>
    <property type="molecule type" value="Genomic_DNA"/>
</dbReference>
<reference evidence="1" key="1">
    <citation type="submission" date="2022-07" db="EMBL/GenBank/DDBJ databases">
        <title>Enhanced cultured diversity of the mouse gut microbiota enables custom-made synthetic communities.</title>
        <authorList>
            <person name="Afrizal A."/>
        </authorList>
    </citation>
    <scope>NUCLEOTIDE SEQUENCE</scope>
    <source>
        <strain evidence="1">DSM 29186</strain>
    </source>
</reference>
<evidence type="ECO:0000313" key="1">
    <source>
        <dbReference type="EMBL" id="MCR1822060.1"/>
    </source>
</evidence>
<protein>
    <submittedName>
        <fullName evidence="1">Uncharacterized protein</fullName>
    </submittedName>
</protein>
<dbReference type="RefSeq" id="WP_257560174.1">
    <property type="nucleotide sequence ID" value="NZ_JANKBY010000033.1"/>
</dbReference>
<sequence length="244" mass="29038">MKLKEIELDIPYIKDKESISKIQQQYEISFEEAVRIDYENNWKERRRKFQLETRCMTSMIERTISPINTKDCWKIIIECVNGNRQEGIKNLLGTYVIQVNFDIAKFEIMDDLHKKIMVIEKVIEGLDYLSKCVSFDVKAFYNSCENIIKCGYVNWWIWKKVKRGDKIAKVKIQHEVNKVNIYMIFTDLNDNTIYEELIGSTIPDEREYAMYLGDLKWSDNDTVVLISKKGDKFIIKYFLSNNME</sequence>
<proteinExistence type="predicted"/>
<accession>A0A9X2S0N2</accession>
<keyword evidence="2" id="KW-1185">Reference proteome</keyword>
<dbReference type="Proteomes" id="UP001140817">
    <property type="component" value="Unassembled WGS sequence"/>
</dbReference>
<comment type="caution">
    <text evidence="1">The sequence shown here is derived from an EMBL/GenBank/DDBJ whole genome shotgun (WGS) entry which is preliminary data.</text>
</comment>
<organism evidence="1 2">
    <name type="scientific">Terrisporobacter muris</name>
    <dbReference type="NCBI Taxonomy" id="2963284"/>
    <lineage>
        <taxon>Bacteria</taxon>
        <taxon>Bacillati</taxon>
        <taxon>Bacillota</taxon>
        <taxon>Clostridia</taxon>
        <taxon>Peptostreptococcales</taxon>
        <taxon>Peptostreptococcaceae</taxon>
        <taxon>Terrisporobacter</taxon>
    </lineage>
</organism>
<gene>
    <name evidence="1" type="ORF">NSA58_04595</name>
</gene>
<name>A0A9X2S0N2_9FIRM</name>
<evidence type="ECO:0000313" key="2">
    <source>
        <dbReference type="Proteomes" id="UP001140817"/>
    </source>
</evidence>